<dbReference type="Gene3D" id="3.40.630.30">
    <property type="match status" value="1"/>
</dbReference>
<accession>A0A1N7KFT1</accession>
<dbReference type="RefSeq" id="WP_076528189.1">
    <property type="nucleotide sequence ID" value="NZ_BMEH01000001.1"/>
</dbReference>
<dbReference type="STRING" id="1086013.SAMN05421774_101402"/>
<dbReference type="InterPro" id="IPR016181">
    <property type="entry name" value="Acyl_CoA_acyltransferase"/>
</dbReference>
<evidence type="ECO:0000313" key="2">
    <source>
        <dbReference type="EMBL" id="SIS60425.1"/>
    </source>
</evidence>
<dbReference type="Proteomes" id="UP000186141">
    <property type="component" value="Unassembled WGS sequence"/>
</dbReference>
<keyword evidence="2" id="KW-0808">Transferase</keyword>
<dbReference type="PANTHER" id="PTHR43792">
    <property type="entry name" value="GNAT FAMILY, PUTATIVE (AFU_ORTHOLOGUE AFUA_3G00765)-RELATED-RELATED"/>
    <property type="match status" value="1"/>
</dbReference>
<sequence>MTAPRLDTKRLILRAHRAEDYPGMVAMWGDAQVTRFILGAPASPETTWSRLLRYAGHWQMLGFGYWALECRETGAFLGEAGLAEYRRSFDPPERIGPEAGWVLSTAAHGRGLATEAMGAVLGWADSNLPAPDTVAIFDPDHVVSHRVARKLGFGGDRMARYNGQPTLMMQRPRHG</sequence>
<dbReference type="InterPro" id="IPR051531">
    <property type="entry name" value="N-acetyltransferase"/>
</dbReference>
<gene>
    <name evidence="2" type="ORF">SAMN05421774_101402</name>
</gene>
<reference evidence="2 3" key="1">
    <citation type="submission" date="2017-01" db="EMBL/GenBank/DDBJ databases">
        <authorList>
            <person name="Mah S.A."/>
            <person name="Swanson W.J."/>
            <person name="Moy G.W."/>
            <person name="Vacquier V.D."/>
        </authorList>
    </citation>
    <scope>NUCLEOTIDE SEQUENCE [LARGE SCALE GENOMIC DNA]</scope>
    <source>
        <strain evidence="2 3">DSM 26375</strain>
    </source>
</reference>
<feature type="domain" description="N-acetyltransferase" evidence="1">
    <location>
        <begin position="10"/>
        <end position="153"/>
    </location>
</feature>
<dbReference type="Pfam" id="PF13302">
    <property type="entry name" value="Acetyltransf_3"/>
    <property type="match status" value="1"/>
</dbReference>
<dbReference type="OrthoDB" id="6293260at2"/>
<proteinExistence type="predicted"/>
<keyword evidence="3" id="KW-1185">Reference proteome</keyword>
<dbReference type="EMBL" id="FTOT01000001">
    <property type="protein sequence ID" value="SIS60425.1"/>
    <property type="molecule type" value="Genomic_DNA"/>
</dbReference>
<dbReference type="InterPro" id="IPR000182">
    <property type="entry name" value="GNAT_dom"/>
</dbReference>
<dbReference type="PANTHER" id="PTHR43792:SF16">
    <property type="entry name" value="N-ACETYLTRANSFERASE DOMAIN-CONTAINING PROTEIN"/>
    <property type="match status" value="1"/>
</dbReference>
<dbReference type="GO" id="GO:0016747">
    <property type="term" value="F:acyltransferase activity, transferring groups other than amino-acyl groups"/>
    <property type="evidence" value="ECO:0007669"/>
    <property type="project" value="InterPro"/>
</dbReference>
<name>A0A1N7KFT1_9RHOB</name>
<protein>
    <submittedName>
        <fullName evidence="2">Protein N-acetyltransferase, RimJ/RimL family</fullName>
    </submittedName>
</protein>
<dbReference type="AlphaFoldDB" id="A0A1N7KFT1"/>
<evidence type="ECO:0000313" key="3">
    <source>
        <dbReference type="Proteomes" id="UP000186141"/>
    </source>
</evidence>
<evidence type="ECO:0000259" key="1">
    <source>
        <dbReference type="Pfam" id="PF13302"/>
    </source>
</evidence>
<dbReference type="SUPFAM" id="SSF55729">
    <property type="entry name" value="Acyl-CoA N-acyltransferases (Nat)"/>
    <property type="match status" value="1"/>
</dbReference>
<organism evidence="2 3">
    <name type="scientific">Gemmobacter megaterium</name>
    <dbReference type="NCBI Taxonomy" id="1086013"/>
    <lineage>
        <taxon>Bacteria</taxon>
        <taxon>Pseudomonadati</taxon>
        <taxon>Pseudomonadota</taxon>
        <taxon>Alphaproteobacteria</taxon>
        <taxon>Rhodobacterales</taxon>
        <taxon>Paracoccaceae</taxon>
        <taxon>Gemmobacter</taxon>
    </lineage>
</organism>